<dbReference type="GeneID" id="83038186"/>
<dbReference type="SUPFAM" id="SSF51905">
    <property type="entry name" value="FAD/NAD(P)-binding domain"/>
    <property type="match status" value="1"/>
</dbReference>
<gene>
    <name evidence="3" type="ORF">AS359_12825</name>
    <name evidence="2" type="ORF">B5M06_02505</name>
</gene>
<dbReference type="Proteomes" id="UP000242792">
    <property type="component" value="Chromosome"/>
</dbReference>
<dbReference type="InterPro" id="IPR036188">
    <property type="entry name" value="FAD/NAD-bd_sf"/>
</dbReference>
<evidence type="ECO:0000313" key="2">
    <source>
        <dbReference type="EMBL" id="AQZ97306.1"/>
    </source>
</evidence>
<dbReference type="Pfam" id="PF21688">
    <property type="entry name" value="FAD-depend_C"/>
    <property type="match status" value="1"/>
</dbReference>
<accession>A0A1V0BBI4</accession>
<dbReference type="STRING" id="225992.B5M06_02505"/>
<dbReference type="EMBL" id="CP020121">
    <property type="protein sequence ID" value="AQZ97306.1"/>
    <property type="molecule type" value="Genomic_DNA"/>
</dbReference>
<dbReference type="Gene3D" id="3.50.50.60">
    <property type="entry name" value="FAD/NAD(P)-binding domain"/>
    <property type="match status" value="2"/>
</dbReference>
<sequence length="594" mass="64702">MIRIAELKVPLSAVSYHPENHTEYHPEAQLRAQAAARLGIAPEAIAQLTVHKRSFDARNKAELLAVYIIDITLADPAQEAALLAQFAEHPHVNPTPDMTWKPVGHAPADLKHRPVVVGFGPCGMFAALVLAQMGFKPIVLERGKTVRERTKDTWRLWRKRELTPESNVQFGEGGAGTFSDGKLYSQIKDPRHLGRKVLTEFVTYGAPPEIMYAAHPHIGTFKLVKLVEGIREEIRRLGGEIRFEERVTDITIEGEGDDRHVTALQVLKQATGESYTLETDHVVMALGHSSRDTFTMFYERGVYMEAKPFSVGFRIEHPQSVIDKARWGKNAGHPLLGAADYKLVHHAKNGRAVYSFCMCPGGTVVAATSEPERVVTNGMSQYSRAERNANAGMVCAIEPSDYPQDAESFAWAFDGKTFGVEHQPAGQYHPLSGIVFQRQLESKAYVLGGRNYNAPGQLVGDFIKGKPSQDVGGVPPSYKPGITWGDLHQALPTFAIEAMREALPAFGKKIRGYDMHDAVLTGVETRTSSPVKIARDANFQSVNTRGLYPAGEGASYAGGILSAGVDGIKVGEAVAAAILGVDVPSSGVRNSGAY</sequence>
<organism evidence="3 4">
    <name type="scientific">Comamonas kerstersii</name>
    <dbReference type="NCBI Taxonomy" id="225992"/>
    <lineage>
        <taxon>Bacteria</taxon>
        <taxon>Pseudomonadati</taxon>
        <taxon>Pseudomonadota</taxon>
        <taxon>Betaproteobacteria</taxon>
        <taxon>Burkholderiales</taxon>
        <taxon>Comamonadaceae</taxon>
        <taxon>Comamonas</taxon>
    </lineage>
</organism>
<dbReference type="EMBL" id="LPXH01000034">
    <property type="protein sequence ID" value="KUF39729.1"/>
    <property type="molecule type" value="Genomic_DNA"/>
</dbReference>
<dbReference type="PIRSF" id="PIRSF038984">
    <property type="entry name" value="FAD_binding_protein"/>
    <property type="match status" value="1"/>
</dbReference>
<accession>A0A0W7YXI2</accession>
<protein>
    <submittedName>
        <fullName evidence="3">FAD-dependent oxidoreductase</fullName>
    </submittedName>
</protein>
<dbReference type="PANTHER" id="PTHR42842">
    <property type="entry name" value="FAD/NAD(P)-BINDING OXIDOREDUCTASE"/>
    <property type="match status" value="1"/>
</dbReference>
<dbReference type="Gene3D" id="3.30.70.2700">
    <property type="match status" value="1"/>
</dbReference>
<evidence type="ECO:0000313" key="5">
    <source>
        <dbReference type="Proteomes" id="UP000242792"/>
    </source>
</evidence>
<name>A0A0W7YXI2_9BURK</name>
<proteinExistence type="predicted"/>
<evidence type="ECO:0000259" key="1">
    <source>
        <dbReference type="Pfam" id="PF21688"/>
    </source>
</evidence>
<dbReference type="InterPro" id="IPR028348">
    <property type="entry name" value="FAD-binding_protein"/>
</dbReference>
<dbReference type="InterPro" id="IPR049516">
    <property type="entry name" value="FAD-depend_C"/>
</dbReference>
<dbReference type="OrthoDB" id="9772594at2"/>
<reference evidence="3 4" key="1">
    <citation type="submission" date="2015-12" db="EMBL/GenBank/DDBJ databases">
        <title>Complete genome sequence of a multi-drug resistant strain Acidovorax sp. 12322-1.</title>
        <authorList>
            <person name="Ming D."/>
            <person name="Wang M."/>
            <person name="Hu S."/>
            <person name="Zhou Y."/>
            <person name="Jiang T."/>
        </authorList>
    </citation>
    <scope>NUCLEOTIDE SEQUENCE [LARGE SCALE GENOMIC DNA]</scope>
    <source>
        <strain evidence="3 4">12322-1</strain>
    </source>
</reference>
<reference evidence="2 5" key="2">
    <citation type="submission" date="2017-03" db="EMBL/GenBank/DDBJ databases">
        <title>Rapid Whole Genome Sequencing of Comamonas kerstersii Causing Continuous ambulatory Peritoneal Dialysis-Associated Peritonitis.</title>
        <authorList>
            <person name="Zheng B."/>
        </authorList>
    </citation>
    <scope>NUCLEOTIDE SEQUENCE [LARGE SCALE GENOMIC DNA]</scope>
    <source>
        <strain evidence="2 5">8943</strain>
    </source>
</reference>
<evidence type="ECO:0000313" key="4">
    <source>
        <dbReference type="Proteomes" id="UP000053300"/>
    </source>
</evidence>
<dbReference type="PANTHER" id="PTHR42842:SF3">
    <property type="entry name" value="FAD_NAD(P)-BINDING OXIDOREDUCTASE FAMILY PROTEIN"/>
    <property type="match status" value="1"/>
</dbReference>
<dbReference type="RefSeq" id="WP_054067520.1">
    <property type="nucleotide sequence ID" value="NZ_CATYED010000002.1"/>
</dbReference>
<dbReference type="Proteomes" id="UP000053300">
    <property type="component" value="Unassembled WGS sequence"/>
</dbReference>
<keyword evidence="4" id="KW-1185">Reference proteome</keyword>
<dbReference type="AlphaFoldDB" id="A0A0W7YXI2"/>
<evidence type="ECO:0000313" key="3">
    <source>
        <dbReference type="EMBL" id="KUF39729.1"/>
    </source>
</evidence>
<dbReference type="KEGG" id="cke:B5M06_02505"/>
<feature type="domain" description="FAD-dependent protein C-terminal" evidence="1">
    <location>
        <begin position="308"/>
        <end position="527"/>
    </location>
</feature>